<dbReference type="STRING" id="1058.SAMN05421783_1144"/>
<gene>
    <name evidence="3" type="ORF">SAMN05421783_1144</name>
</gene>
<keyword evidence="2" id="KW-0732">Signal</keyword>
<dbReference type="AlphaFoldDB" id="A0A1H2YXD0"/>
<dbReference type="EMBL" id="FNNZ01000014">
    <property type="protein sequence ID" value="SDX09408.1"/>
    <property type="molecule type" value="Genomic_DNA"/>
</dbReference>
<keyword evidence="4" id="KW-1185">Reference proteome</keyword>
<evidence type="ECO:0000313" key="4">
    <source>
        <dbReference type="Proteomes" id="UP000198816"/>
    </source>
</evidence>
<evidence type="ECO:0000256" key="1">
    <source>
        <dbReference type="SAM" id="MobiDB-lite"/>
    </source>
</evidence>
<evidence type="ECO:0000313" key="3">
    <source>
        <dbReference type="EMBL" id="SDX09408.1"/>
    </source>
</evidence>
<accession>A0A1H2YXD0</accession>
<dbReference type="RefSeq" id="WP_093033663.1">
    <property type="nucleotide sequence ID" value="NZ_FNNZ01000014.1"/>
</dbReference>
<organism evidence="3 4">
    <name type="scientific">Thiocapsa roseopersicina</name>
    <dbReference type="NCBI Taxonomy" id="1058"/>
    <lineage>
        <taxon>Bacteria</taxon>
        <taxon>Pseudomonadati</taxon>
        <taxon>Pseudomonadota</taxon>
        <taxon>Gammaproteobacteria</taxon>
        <taxon>Chromatiales</taxon>
        <taxon>Chromatiaceae</taxon>
        <taxon>Thiocapsa</taxon>
    </lineage>
</organism>
<feature type="region of interest" description="Disordered" evidence="1">
    <location>
        <begin position="99"/>
        <end position="120"/>
    </location>
</feature>
<reference evidence="4" key="1">
    <citation type="submission" date="2016-10" db="EMBL/GenBank/DDBJ databases">
        <authorList>
            <person name="Varghese N."/>
            <person name="Submissions S."/>
        </authorList>
    </citation>
    <scope>NUCLEOTIDE SEQUENCE [LARGE SCALE GENOMIC DNA]</scope>
    <source>
        <strain evidence="4">DSM 217</strain>
    </source>
</reference>
<dbReference type="OrthoDB" id="8684916at2"/>
<feature type="signal peptide" evidence="2">
    <location>
        <begin position="1"/>
        <end position="21"/>
    </location>
</feature>
<feature type="compositionally biased region" description="Basic and acidic residues" evidence="1">
    <location>
        <begin position="99"/>
        <end position="108"/>
    </location>
</feature>
<evidence type="ECO:0000256" key="2">
    <source>
        <dbReference type="SAM" id="SignalP"/>
    </source>
</evidence>
<protein>
    <submittedName>
        <fullName evidence="3">Uncharacterized protein</fullName>
    </submittedName>
</protein>
<name>A0A1H2YXD0_THIRO</name>
<sequence length="188" mass="20388">MNTLKPLIAAVVLAVALPVWADIEEPPPGMAGAELIETTATVEAVDQSSRYVTLKGPEGNLIVVRAGDRVANLDQVKPGDAINVKYYRSVAIDVVAHEGDESAPERQRSVSVEEGATPGTAARQMRSIVEILDVDPYKKTIHFRDPEGRVREVSVKDPSLRHLLDELKQGDTVLVTFTDALAVSLEPR</sequence>
<proteinExistence type="predicted"/>
<feature type="chain" id="PRO_5011633202" evidence="2">
    <location>
        <begin position="22"/>
        <end position="188"/>
    </location>
</feature>
<dbReference type="Proteomes" id="UP000198816">
    <property type="component" value="Unassembled WGS sequence"/>
</dbReference>